<gene>
    <name evidence="1" type="ORF">A33Q_1096</name>
</gene>
<dbReference type="Proteomes" id="UP000006073">
    <property type="component" value="Unassembled WGS sequence"/>
</dbReference>
<dbReference type="STRING" id="1189612.A33Q_1096"/>
<comment type="caution">
    <text evidence="1">The sequence shown here is derived from an EMBL/GenBank/DDBJ whole genome shotgun (WGS) entry which is preliminary data.</text>
</comment>
<sequence length="41" mass="4907">MLIQDVPMKITFSPRTTLIYATNYRLEPILKLFQINFSKFN</sequence>
<accession>S2DHF4</accession>
<organism evidence="1 2">
    <name type="scientific">Indibacter alkaliphilus (strain CCUG 57479 / KCTC 22604 / LW1)</name>
    <dbReference type="NCBI Taxonomy" id="1189612"/>
    <lineage>
        <taxon>Bacteria</taxon>
        <taxon>Pseudomonadati</taxon>
        <taxon>Bacteroidota</taxon>
        <taxon>Cytophagia</taxon>
        <taxon>Cytophagales</taxon>
        <taxon>Cyclobacteriaceae</taxon>
    </lineage>
</organism>
<reference evidence="1 2" key="1">
    <citation type="journal article" date="2013" name="Genome Announc.">
        <title>Draft Genome Sequence of Indibacter alkaliphilus Strain LW1T, Isolated from Lonar Lake, a Haloalkaline Lake in the Buldana District of Maharashtra, India.</title>
        <authorList>
            <person name="Singh A."/>
            <person name="Kumar Jangir P."/>
            <person name="Sharma R."/>
            <person name="Singh A."/>
            <person name="Kumar Pinnaka A."/>
            <person name="Shivaji S."/>
        </authorList>
    </citation>
    <scope>NUCLEOTIDE SEQUENCE [LARGE SCALE GENOMIC DNA]</scope>
    <source>
        <strain evidence="2">CCUG 57479 / KCTC 22604 / LW1</strain>
    </source>
</reference>
<dbReference type="EMBL" id="ALWO02000023">
    <property type="protein sequence ID" value="EOZ98442.1"/>
    <property type="molecule type" value="Genomic_DNA"/>
</dbReference>
<evidence type="ECO:0000313" key="1">
    <source>
        <dbReference type="EMBL" id="EOZ98442.1"/>
    </source>
</evidence>
<keyword evidence="2" id="KW-1185">Reference proteome</keyword>
<protein>
    <submittedName>
        <fullName evidence="1">Uncharacterized protein</fullName>
    </submittedName>
</protein>
<dbReference type="AlphaFoldDB" id="S2DHF4"/>
<evidence type="ECO:0000313" key="2">
    <source>
        <dbReference type="Proteomes" id="UP000006073"/>
    </source>
</evidence>
<proteinExistence type="predicted"/>
<name>S2DHF4_INDAL</name>